<dbReference type="AlphaFoldDB" id="A0A0M2H5P5"/>
<protein>
    <recommendedName>
        <fullName evidence="6">DAPG hydrolase PhiG domain-containing protein</fullName>
    </recommendedName>
</protein>
<dbReference type="PATRIC" id="fig|69370.6.peg.2938"/>
<keyword evidence="3" id="KW-0378">Hydrolase</keyword>
<evidence type="ECO:0000256" key="2">
    <source>
        <dbReference type="ARBA" id="ARBA00022723"/>
    </source>
</evidence>
<evidence type="ECO:0000256" key="4">
    <source>
        <dbReference type="ARBA" id="ARBA00022833"/>
    </source>
</evidence>
<proteinExistence type="inferred from homology"/>
<dbReference type="EMBL" id="JYJA01000037">
    <property type="protein sequence ID" value="KJL41661.1"/>
    <property type="molecule type" value="Genomic_DNA"/>
</dbReference>
<keyword evidence="2" id="KW-0479">Metal-binding</keyword>
<evidence type="ECO:0000256" key="3">
    <source>
        <dbReference type="ARBA" id="ARBA00022801"/>
    </source>
</evidence>
<dbReference type="GO" id="GO:0046872">
    <property type="term" value="F:metal ion binding"/>
    <property type="evidence" value="ECO:0007669"/>
    <property type="project" value="UniProtKB-KW"/>
</dbReference>
<dbReference type="Proteomes" id="UP000034098">
    <property type="component" value="Unassembled WGS sequence"/>
</dbReference>
<gene>
    <name evidence="7" type="ORF">RS82_02891</name>
</gene>
<comment type="similarity">
    <text evidence="5">Belongs to the DAPG/phloretin hydrolase family.</text>
</comment>
<sequence>MVGYERFMADELPELTEEEKRSPFSGFYKRDIGDLAPEIAAAFQPGVTIDPSEAVMPEDLWEYLLPDGPTPEMGYCLLPNGAGYTCLVADVPGVTKAMFDFRLRLVLADHMGFMIEFPGKQLGHWEGLCVEDFGVGYMHGTILTRNYSAYELGYPTHPTLANPEIVEFIAKEADEISLEGPIDPTRGKCMVVFVTRETATGLRCWAITYSGLHLVDGVSTAVLAPDEEITLEMCRLRGLHHAYEYVGRKELLDQYYEEYKDKQLAPAKPWPERFLPYRH</sequence>
<comment type="caution">
    <text evidence="7">The sequence shown here is derived from an EMBL/GenBank/DDBJ whole genome shotgun (WGS) entry which is preliminary data.</text>
</comment>
<comment type="cofactor">
    <cofactor evidence="1">
        <name>Zn(2+)</name>
        <dbReference type="ChEBI" id="CHEBI:29105"/>
    </cofactor>
</comment>
<evidence type="ECO:0000259" key="6">
    <source>
        <dbReference type="Pfam" id="PF18089"/>
    </source>
</evidence>
<organism evidence="7 8">
    <name type="scientific">Microbacterium trichothecenolyticum</name>
    <name type="common">Aureobacterium trichothecenolyticum</name>
    <dbReference type="NCBI Taxonomy" id="69370"/>
    <lineage>
        <taxon>Bacteria</taxon>
        <taxon>Bacillati</taxon>
        <taxon>Actinomycetota</taxon>
        <taxon>Actinomycetes</taxon>
        <taxon>Micrococcales</taxon>
        <taxon>Microbacteriaceae</taxon>
        <taxon>Microbacterium</taxon>
    </lineage>
</organism>
<dbReference type="GO" id="GO:0016787">
    <property type="term" value="F:hydrolase activity"/>
    <property type="evidence" value="ECO:0007669"/>
    <property type="project" value="UniProtKB-KW"/>
</dbReference>
<feature type="domain" description="DAPG hydrolase PhiG" evidence="6">
    <location>
        <begin position="62"/>
        <end position="101"/>
    </location>
</feature>
<dbReference type="InterPro" id="IPR041526">
    <property type="entry name" value="DAPG_hydrolase"/>
</dbReference>
<reference evidence="7 8" key="1">
    <citation type="submission" date="2015-02" db="EMBL/GenBank/DDBJ databases">
        <title>Draft genome sequences of ten Microbacterium spp. with emphasis on heavy metal contaminated environments.</title>
        <authorList>
            <person name="Corretto E."/>
        </authorList>
    </citation>
    <scope>NUCLEOTIDE SEQUENCE [LARGE SCALE GENOMIC DNA]</scope>
    <source>
        <strain evidence="7 8">DSM 8608</strain>
    </source>
</reference>
<evidence type="ECO:0000313" key="8">
    <source>
        <dbReference type="Proteomes" id="UP000034098"/>
    </source>
</evidence>
<keyword evidence="8" id="KW-1185">Reference proteome</keyword>
<evidence type="ECO:0000256" key="1">
    <source>
        <dbReference type="ARBA" id="ARBA00001947"/>
    </source>
</evidence>
<dbReference type="Pfam" id="PF18089">
    <property type="entry name" value="DAPG_hydrolase"/>
    <property type="match status" value="1"/>
</dbReference>
<evidence type="ECO:0000313" key="7">
    <source>
        <dbReference type="EMBL" id="KJL41661.1"/>
    </source>
</evidence>
<evidence type="ECO:0000256" key="5">
    <source>
        <dbReference type="ARBA" id="ARBA00023459"/>
    </source>
</evidence>
<accession>A0A0M2H5P5</accession>
<keyword evidence="4" id="KW-0862">Zinc</keyword>
<name>A0A0M2H5P5_MICTR</name>